<evidence type="ECO:0000313" key="8">
    <source>
        <dbReference type="Proteomes" id="UP000256485"/>
    </source>
</evidence>
<dbReference type="Gene3D" id="3.20.20.80">
    <property type="entry name" value="Glycosidases"/>
    <property type="match status" value="1"/>
</dbReference>
<dbReference type="EMBL" id="QTUC01000001">
    <property type="protein sequence ID" value="REF34952.1"/>
    <property type="molecule type" value="Genomic_DNA"/>
</dbReference>
<evidence type="ECO:0000256" key="4">
    <source>
        <dbReference type="ARBA" id="ARBA00030238"/>
    </source>
</evidence>
<dbReference type="OrthoDB" id="9773203at2"/>
<dbReference type="AlphaFoldDB" id="A0A3D9UZI9"/>
<feature type="chain" id="PRO_5017817804" description="alpha-amylase" evidence="5">
    <location>
        <begin position="34"/>
        <end position="527"/>
    </location>
</feature>
<sequence length="527" mass="58000">MSRRTLAAVTTVGALLAGTLAFTTPATSHPAHAADDARPTETQWRSLWVDSFRPSIYTPENVDKLVADAKALRVNALIVQVGRWMDCFCNRSTFPRTHVAIDPDFDPLEYVVEKAHAAGIEVHAWVNATPLWNAASPPPSPDHIFHTHGETATGDDRWLNKRHDGTERVGNMLLLDPANPAAVDYLVDGIASIVREYDVDGINLDYIRYPDYNSTTEHSDWGYSDVSLRRFAAATGRTDVPEPDDPQFSDWRREQVTQLVRKIYLTMYDIDPRARLSINGITYGFGPQSVGGWERTRTYAEVLQDWKGWLAEGIIDTNVAMNYKREFLPDQYQMFREWNEVLADWQYGRHNVVGPALYLNSVEDSVRQARAALARTSAGNRVAGWSGYSYAVPSATADADPSLADAERAALTTALTAEDPDGATPLFARPAKVPPMTWKIRPTKGHITGELVAADGTPADQVEVSLTRPGTGTVVATKRTDGSGWFGFVDVRPGRWTVTATLPDGATSVATVTVQPGRIATATFSPR</sequence>
<dbReference type="InterPro" id="IPR013784">
    <property type="entry name" value="Carb-bd-like_fold"/>
</dbReference>
<reference evidence="7 8" key="1">
    <citation type="submission" date="2018-08" db="EMBL/GenBank/DDBJ databases">
        <title>Sequencing the genomes of 1000 actinobacteria strains.</title>
        <authorList>
            <person name="Klenk H.-P."/>
        </authorList>
    </citation>
    <scope>NUCLEOTIDE SEQUENCE [LARGE SCALE GENOMIC DNA]</scope>
    <source>
        <strain evidence="7 8">DSM 22891</strain>
    </source>
</reference>
<evidence type="ECO:0000256" key="1">
    <source>
        <dbReference type="ARBA" id="ARBA00000548"/>
    </source>
</evidence>
<dbReference type="PANTHER" id="PTHR43405">
    <property type="entry name" value="GLYCOSYL HYDROLASE DIGH"/>
    <property type="match status" value="1"/>
</dbReference>
<protein>
    <recommendedName>
        <fullName evidence="2">alpha-amylase</fullName>
        <ecNumber evidence="2">3.2.1.1</ecNumber>
    </recommendedName>
    <alternativeName>
        <fullName evidence="4">1,4-alpha-D-glucan glucanohydrolase</fullName>
    </alternativeName>
</protein>
<dbReference type="Gene3D" id="2.60.40.10">
    <property type="entry name" value="Immunoglobulins"/>
    <property type="match status" value="1"/>
</dbReference>
<comment type="caution">
    <text evidence="7">The sequence shown here is derived from an EMBL/GenBank/DDBJ whole genome shotgun (WGS) entry which is preliminary data.</text>
</comment>
<dbReference type="GO" id="GO:0005975">
    <property type="term" value="P:carbohydrate metabolic process"/>
    <property type="evidence" value="ECO:0007669"/>
    <property type="project" value="UniProtKB-ARBA"/>
</dbReference>
<gene>
    <name evidence="7" type="ORF">DFJ64_0319</name>
</gene>
<feature type="domain" description="Glycosyl hydrolase-like 10" evidence="6">
    <location>
        <begin position="45"/>
        <end position="337"/>
    </location>
</feature>
<feature type="signal peptide" evidence="5">
    <location>
        <begin position="1"/>
        <end position="33"/>
    </location>
</feature>
<dbReference type="GO" id="GO:0030246">
    <property type="term" value="F:carbohydrate binding"/>
    <property type="evidence" value="ECO:0007669"/>
    <property type="project" value="InterPro"/>
</dbReference>
<keyword evidence="3 5" id="KW-0732">Signal</keyword>
<dbReference type="EC" id="3.2.1.1" evidence="2"/>
<accession>A0A3D9UZI9</accession>
<dbReference type="InterPro" id="IPR003790">
    <property type="entry name" value="GHL10"/>
</dbReference>
<dbReference type="SUPFAM" id="SSF51445">
    <property type="entry name" value="(Trans)glycosidases"/>
    <property type="match status" value="2"/>
</dbReference>
<evidence type="ECO:0000256" key="5">
    <source>
        <dbReference type="SAM" id="SignalP"/>
    </source>
</evidence>
<name>A0A3D9UZI9_THECX</name>
<comment type="catalytic activity">
    <reaction evidence="1">
        <text>Endohydrolysis of (1-&gt;4)-alpha-D-glucosidic linkages in polysaccharides containing three or more (1-&gt;4)-alpha-linked D-glucose units.</text>
        <dbReference type="EC" id="3.2.1.1"/>
    </reaction>
</comment>
<dbReference type="GO" id="GO:0004556">
    <property type="term" value="F:alpha-amylase activity"/>
    <property type="evidence" value="ECO:0007669"/>
    <property type="project" value="UniProtKB-EC"/>
</dbReference>
<evidence type="ECO:0000259" key="6">
    <source>
        <dbReference type="Pfam" id="PF02638"/>
    </source>
</evidence>
<dbReference type="SUPFAM" id="SSF49452">
    <property type="entry name" value="Starch-binding domain-like"/>
    <property type="match status" value="1"/>
</dbReference>
<evidence type="ECO:0000313" key="7">
    <source>
        <dbReference type="EMBL" id="REF34952.1"/>
    </source>
</evidence>
<dbReference type="InterPro" id="IPR017853">
    <property type="entry name" value="GH"/>
</dbReference>
<evidence type="ECO:0000256" key="3">
    <source>
        <dbReference type="ARBA" id="ARBA00022729"/>
    </source>
</evidence>
<dbReference type="InterPro" id="IPR052177">
    <property type="entry name" value="Divisome_Glycosyl_Hydrolase"/>
</dbReference>
<keyword evidence="7" id="KW-0449">Lipoprotein</keyword>
<proteinExistence type="predicted"/>
<keyword evidence="8" id="KW-1185">Reference proteome</keyword>
<dbReference type="Pfam" id="PF02638">
    <property type="entry name" value="GHL10"/>
    <property type="match status" value="1"/>
</dbReference>
<dbReference type="RefSeq" id="WP_115848825.1">
    <property type="nucleotide sequence ID" value="NZ_QTUC01000001.1"/>
</dbReference>
<dbReference type="PANTHER" id="PTHR43405:SF1">
    <property type="entry name" value="GLYCOSYL HYDROLASE DIGH"/>
    <property type="match status" value="1"/>
</dbReference>
<evidence type="ECO:0000256" key="2">
    <source>
        <dbReference type="ARBA" id="ARBA00012595"/>
    </source>
</evidence>
<organism evidence="7 8">
    <name type="scientific">Thermasporomyces composti</name>
    <dbReference type="NCBI Taxonomy" id="696763"/>
    <lineage>
        <taxon>Bacteria</taxon>
        <taxon>Bacillati</taxon>
        <taxon>Actinomycetota</taxon>
        <taxon>Actinomycetes</taxon>
        <taxon>Propionibacteriales</taxon>
        <taxon>Nocardioidaceae</taxon>
        <taxon>Thermasporomyces</taxon>
    </lineage>
</organism>
<dbReference type="Proteomes" id="UP000256485">
    <property type="component" value="Unassembled WGS sequence"/>
</dbReference>
<dbReference type="Pfam" id="PF13620">
    <property type="entry name" value="CarboxypepD_reg"/>
    <property type="match status" value="1"/>
</dbReference>
<dbReference type="InterPro" id="IPR013783">
    <property type="entry name" value="Ig-like_fold"/>
</dbReference>